<dbReference type="Proteomes" id="UP000326924">
    <property type="component" value="Unassembled WGS sequence"/>
</dbReference>
<sequence length="87" mass="9243">MVASPRESQRSYYDASMVLGKPMIRARRPSVVKNALTGSAIVGFAAAANASTIRADAQDNFEHVKVPDVPVQRAKTSSQITSGPLAK</sequence>
<protein>
    <submittedName>
        <fullName evidence="1">Uncharacterized protein</fullName>
    </submittedName>
</protein>
<organism evidence="1 2">
    <name type="scientific">Sphaerosporella brunnea</name>
    <dbReference type="NCBI Taxonomy" id="1250544"/>
    <lineage>
        <taxon>Eukaryota</taxon>
        <taxon>Fungi</taxon>
        <taxon>Dikarya</taxon>
        <taxon>Ascomycota</taxon>
        <taxon>Pezizomycotina</taxon>
        <taxon>Pezizomycetes</taxon>
        <taxon>Pezizales</taxon>
        <taxon>Pyronemataceae</taxon>
        <taxon>Sphaerosporella</taxon>
    </lineage>
</organism>
<evidence type="ECO:0000313" key="1">
    <source>
        <dbReference type="EMBL" id="KAA8894122.1"/>
    </source>
</evidence>
<dbReference type="FunCoup" id="A0A5J5EES5">
    <property type="interactions" value="20"/>
</dbReference>
<dbReference type="InParanoid" id="A0A5J5EES5"/>
<evidence type="ECO:0000313" key="2">
    <source>
        <dbReference type="Proteomes" id="UP000326924"/>
    </source>
</evidence>
<proteinExistence type="predicted"/>
<accession>A0A5J5EES5</accession>
<reference evidence="1 2" key="1">
    <citation type="submission" date="2019-09" db="EMBL/GenBank/DDBJ databases">
        <title>Draft genome of the ectomycorrhizal ascomycete Sphaerosporella brunnea.</title>
        <authorList>
            <consortium name="DOE Joint Genome Institute"/>
            <person name="Benucci G.M."/>
            <person name="Marozzi G."/>
            <person name="Antonielli L."/>
            <person name="Sanchez S."/>
            <person name="Marco P."/>
            <person name="Wang X."/>
            <person name="Falini L.B."/>
            <person name="Barry K."/>
            <person name="Haridas S."/>
            <person name="Lipzen A."/>
            <person name="Labutti K."/>
            <person name="Grigoriev I.V."/>
            <person name="Murat C."/>
            <person name="Martin F."/>
            <person name="Albertini E."/>
            <person name="Donnini D."/>
            <person name="Bonito G."/>
        </authorList>
    </citation>
    <scope>NUCLEOTIDE SEQUENCE [LARGE SCALE GENOMIC DNA]</scope>
    <source>
        <strain evidence="1 2">Sb_GMNB300</strain>
    </source>
</reference>
<dbReference type="EMBL" id="VXIS01000363">
    <property type="protein sequence ID" value="KAA8894122.1"/>
    <property type="molecule type" value="Genomic_DNA"/>
</dbReference>
<gene>
    <name evidence="1" type="ORF">FN846DRAFT_975701</name>
</gene>
<dbReference type="AlphaFoldDB" id="A0A5J5EES5"/>
<name>A0A5J5EES5_9PEZI</name>
<comment type="caution">
    <text evidence="1">The sequence shown here is derived from an EMBL/GenBank/DDBJ whole genome shotgun (WGS) entry which is preliminary data.</text>
</comment>
<dbReference type="OrthoDB" id="10018333at2759"/>
<keyword evidence="2" id="KW-1185">Reference proteome</keyword>